<dbReference type="InterPro" id="IPR007138">
    <property type="entry name" value="ABM_dom"/>
</dbReference>
<keyword evidence="3" id="KW-1185">Reference proteome</keyword>
<dbReference type="PROSITE" id="PS51725">
    <property type="entry name" value="ABM"/>
    <property type="match status" value="1"/>
</dbReference>
<sequence>MRRRVVDEEEMPVVVFVNKLILTGSPEELEAAYAEVAEFMLTQPGLVRFQFVRSLEHPEVYFNIAEWEDKESLDRSLADPEFHARVSRVFPLIKGDPHVTTVIQRGAPAQV</sequence>
<name>A0ABT1I459_STRSD</name>
<organism evidence="2 3">
    <name type="scientific">Streptoalloteichus tenebrarius (strain ATCC 17920 / DSM 40477 / JCM 4838 / CBS 697.72 / NBRC 16177 / NCIMB 11028 / NRRL B-12390 / A12253. 1 / ISP 5477)</name>
    <name type="common">Streptomyces tenebrarius</name>
    <dbReference type="NCBI Taxonomy" id="1933"/>
    <lineage>
        <taxon>Bacteria</taxon>
        <taxon>Bacillati</taxon>
        <taxon>Actinomycetota</taxon>
        <taxon>Actinomycetes</taxon>
        <taxon>Pseudonocardiales</taxon>
        <taxon>Pseudonocardiaceae</taxon>
        <taxon>Streptoalloteichus</taxon>
    </lineage>
</organism>
<comment type="caution">
    <text evidence="2">The sequence shown here is derived from an EMBL/GenBank/DDBJ whole genome shotgun (WGS) entry which is preliminary data.</text>
</comment>
<keyword evidence="2" id="KW-0560">Oxidoreductase</keyword>
<gene>
    <name evidence="2" type="ORF">LX15_006331</name>
</gene>
<dbReference type="SUPFAM" id="SSF54909">
    <property type="entry name" value="Dimeric alpha+beta barrel"/>
    <property type="match status" value="1"/>
</dbReference>
<reference evidence="2 3" key="1">
    <citation type="submission" date="2022-06" db="EMBL/GenBank/DDBJ databases">
        <title>Genomic Encyclopedia of Archaeal and Bacterial Type Strains, Phase II (KMG-II): from individual species to whole genera.</title>
        <authorList>
            <person name="Goeker M."/>
        </authorList>
    </citation>
    <scope>NUCLEOTIDE SEQUENCE [LARGE SCALE GENOMIC DNA]</scope>
    <source>
        <strain evidence="2 3">DSM 40477</strain>
    </source>
</reference>
<evidence type="ECO:0000313" key="2">
    <source>
        <dbReference type="EMBL" id="MCP2262591.1"/>
    </source>
</evidence>
<dbReference type="InterPro" id="IPR011008">
    <property type="entry name" value="Dimeric_a/b-barrel"/>
</dbReference>
<dbReference type="EMBL" id="JAMTCP010000080">
    <property type="protein sequence ID" value="MCP2262591.1"/>
    <property type="molecule type" value="Genomic_DNA"/>
</dbReference>
<dbReference type="GO" id="GO:0004497">
    <property type="term" value="F:monooxygenase activity"/>
    <property type="evidence" value="ECO:0007669"/>
    <property type="project" value="UniProtKB-KW"/>
</dbReference>
<keyword evidence="2" id="KW-0503">Monooxygenase</keyword>
<evidence type="ECO:0000313" key="3">
    <source>
        <dbReference type="Proteomes" id="UP001205311"/>
    </source>
</evidence>
<dbReference type="RefSeq" id="WP_253674824.1">
    <property type="nucleotide sequence ID" value="NZ_JAMTCP010000080.1"/>
</dbReference>
<dbReference type="Pfam" id="PF03992">
    <property type="entry name" value="ABM"/>
    <property type="match status" value="1"/>
</dbReference>
<accession>A0ABT1I459</accession>
<proteinExistence type="predicted"/>
<evidence type="ECO:0000259" key="1">
    <source>
        <dbReference type="PROSITE" id="PS51725"/>
    </source>
</evidence>
<protein>
    <submittedName>
        <fullName evidence="2">Quinol monooxygenase YgiN</fullName>
    </submittedName>
</protein>
<dbReference type="Gene3D" id="3.30.70.100">
    <property type="match status" value="1"/>
</dbReference>
<dbReference type="Proteomes" id="UP001205311">
    <property type="component" value="Unassembled WGS sequence"/>
</dbReference>
<feature type="domain" description="ABM" evidence="1">
    <location>
        <begin position="13"/>
        <end position="103"/>
    </location>
</feature>